<gene>
    <name evidence="2" type="ORF">GCM10011378_43320</name>
</gene>
<dbReference type="EMBL" id="BMGS01000022">
    <property type="protein sequence ID" value="GGG62504.1"/>
    <property type="molecule type" value="Genomic_DNA"/>
</dbReference>
<keyword evidence="3" id="KW-1185">Reference proteome</keyword>
<dbReference type="Pfam" id="PF01381">
    <property type="entry name" value="HTH_3"/>
    <property type="match status" value="1"/>
</dbReference>
<dbReference type="PROSITE" id="PS50943">
    <property type="entry name" value="HTH_CROC1"/>
    <property type="match status" value="1"/>
</dbReference>
<comment type="caution">
    <text evidence="2">The sequence shown here is derived from an EMBL/GenBank/DDBJ whole genome shotgun (WGS) entry which is preliminary data.</text>
</comment>
<dbReference type="CDD" id="cd00093">
    <property type="entry name" value="HTH_XRE"/>
    <property type="match status" value="1"/>
</dbReference>
<dbReference type="InterPro" id="IPR001387">
    <property type="entry name" value="Cro/C1-type_HTH"/>
</dbReference>
<dbReference type="RefSeq" id="WP_188559951.1">
    <property type="nucleotide sequence ID" value="NZ_BMGS01000022.1"/>
</dbReference>
<organism evidence="2 3">
    <name type="scientific">Hymenobacter glacieicola</name>
    <dbReference type="NCBI Taxonomy" id="1562124"/>
    <lineage>
        <taxon>Bacteria</taxon>
        <taxon>Pseudomonadati</taxon>
        <taxon>Bacteroidota</taxon>
        <taxon>Cytophagia</taxon>
        <taxon>Cytophagales</taxon>
        <taxon>Hymenobacteraceae</taxon>
        <taxon>Hymenobacter</taxon>
    </lineage>
</organism>
<dbReference type="SMART" id="SM00530">
    <property type="entry name" value="HTH_XRE"/>
    <property type="match status" value="1"/>
</dbReference>
<proteinExistence type="predicted"/>
<protein>
    <recommendedName>
        <fullName evidence="1">HTH cro/C1-type domain-containing protein</fullName>
    </recommendedName>
</protein>
<evidence type="ECO:0000259" key="1">
    <source>
        <dbReference type="PROSITE" id="PS50943"/>
    </source>
</evidence>
<evidence type="ECO:0000313" key="3">
    <source>
        <dbReference type="Proteomes" id="UP000601361"/>
    </source>
</evidence>
<dbReference type="Proteomes" id="UP000601361">
    <property type="component" value="Unassembled WGS sequence"/>
</dbReference>
<dbReference type="SUPFAM" id="SSF47413">
    <property type="entry name" value="lambda repressor-like DNA-binding domains"/>
    <property type="match status" value="1"/>
</dbReference>
<sequence>MKIHSEADYTAAMKRLEYLIDYEPSNLEEITALGNEVDAYENSHGHAPVHPDSLIARIEQEMFKRRLNKGQLAQLLGIPASRLSEVLHGKRGINLDFAKRVHQHLGIPGDFILECA</sequence>
<evidence type="ECO:0000313" key="2">
    <source>
        <dbReference type="EMBL" id="GGG62504.1"/>
    </source>
</evidence>
<name>A0ABQ1X9Y3_9BACT</name>
<dbReference type="InterPro" id="IPR010982">
    <property type="entry name" value="Lambda_DNA-bd_dom_sf"/>
</dbReference>
<accession>A0ABQ1X9Y3</accession>
<dbReference type="Gene3D" id="1.10.260.40">
    <property type="entry name" value="lambda repressor-like DNA-binding domains"/>
    <property type="match status" value="1"/>
</dbReference>
<feature type="domain" description="HTH cro/C1-type" evidence="1">
    <location>
        <begin position="64"/>
        <end position="112"/>
    </location>
</feature>
<reference evidence="3" key="1">
    <citation type="journal article" date="2019" name="Int. J. Syst. Evol. Microbiol.">
        <title>The Global Catalogue of Microorganisms (GCM) 10K type strain sequencing project: providing services to taxonomists for standard genome sequencing and annotation.</title>
        <authorList>
            <consortium name="The Broad Institute Genomics Platform"/>
            <consortium name="The Broad Institute Genome Sequencing Center for Infectious Disease"/>
            <person name="Wu L."/>
            <person name="Ma J."/>
        </authorList>
    </citation>
    <scope>NUCLEOTIDE SEQUENCE [LARGE SCALE GENOMIC DNA]</scope>
    <source>
        <strain evidence="3">CGMCC 1.12990</strain>
    </source>
</reference>